<dbReference type="RefSeq" id="WP_136532036.1">
    <property type="nucleotide sequence ID" value="NZ_STGX01000022.1"/>
</dbReference>
<dbReference type="Proteomes" id="UP000305792">
    <property type="component" value="Unassembled WGS sequence"/>
</dbReference>
<dbReference type="GO" id="GO:0005975">
    <property type="term" value="P:carbohydrate metabolic process"/>
    <property type="evidence" value="ECO:0007669"/>
    <property type="project" value="InterPro"/>
</dbReference>
<dbReference type="SUPFAM" id="SSF49384">
    <property type="entry name" value="Carbohydrate-binding domain"/>
    <property type="match status" value="1"/>
</dbReference>
<evidence type="ECO:0000256" key="1">
    <source>
        <dbReference type="SAM" id="MobiDB-lite"/>
    </source>
</evidence>
<feature type="region of interest" description="Disordered" evidence="1">
    <location>
        <begin position="141"/>
        <end position="206"/>
    </location>
</feature>
<dbReference type="InterPro" id="IPR001919">
    <property type="entry name" value="CBD2"/>
</dbReference>
<dbReference type="InterPro" id="IPR006311">
    <property type="entry name" value="TAT_signal"/>
</dbReference>
<dbReference type="Pfam" id="PF00553">
    <property type="entry name" value="CBM_2"/>
    <property type="match status" value="1"/>
</dbReference>
<feature type="signal peptide" evidence="2">
    <location>
        <begin position="1"/>
        <end position="46"/>
    </location>
</feature>
<dbReference type="PROSITE" id="PS51318">
    <property type="entry name" value="TAT"/>
    <property type="match status" value="1"/>
</dbReference>
<evidence type="ECO:0000313" key="5">
    <source>
        <dbReference type="Proteomes" id="UP000305792"/>
    </source>
</evidence>
<dbReference type="InterPro" id="IPR048955">
    <property type="entry name" value="Cip1-like_core"/>
</dbReference>
<proteinExistence type="predicted"/>
<organism evidence="4 5">
    <name type="scientific">Glycomyces paridis</name>
    <dbReference type="NCBI Taxonomy" id="2126555"/>
    <lineage>
        <taxon>Bacteria</taxon>
        <taxon>Bacillati</taxon>
        <taxon>Actinomycetota</taxon>
        <taxon>Actinomycetes</taxon>
        <taxon>Glycomycetales</taxon>
        <taxon>Glycomycetaceae</taxon>
        <taxon>Glycomyces</taxon>
    </lineage>
</organism>
<dbReference type="PROSITE" id="PS51173">
    <property type="entry name" value="CBM2"/>
    <property type="match status" value="1"/>
</dbReference>
<dbReference type="AlphaFoldDB" id="A0A4S8P0B3"/>
<keyword evidence="2" id="KW-0732">Signal</keyword>
<dbReference type="Gene3D" id="2.60.40.290">
    <property type="match status" value="1"/>
</dbReference>
<dbReference type="GO" id="GO:0004553">
    <property type="term" value="F:hydrolase activity, hydrolyzing O-glycosyl compounds"/>
    <property type="evidence" value="ECO:0007669"/>
    <property type="project" value="InterPro"/>
</dbReference>
<feature type="compositionally biased region" description="Low complexity" evidence="1">
    <location>
        <begin position="148"/>
        <end position="178"/>
    </location>
</feature>
<keyword evidence="5" id="KW-1185">Reference proteome</keyword>
<feature type="chain" id="PRO_5020544715" evidence="2">
    <location>
        <begin position="47"/>
        <end position="408"/>
    </location>
</feature>
<protein>
    <submittedName>
        <fullName evidence="4">Cellulose-binding protein</fullName>
    </submittedName>
</protein>
<dbReference type="Gene3D" id="2.60.120.200">
    <property type="match status" value="1"/>
</dbReference>
<dbReference type="InterPro" id="IPR008965">
    <property type="entry name" value="CBM2/CBM3_carb-bd_dom_sf"/>
</dbReference>
<reference evidence="4 5" key="1">
    <citation type="journal article" date="2018" name="Int. J. Syst. Evol. Microbiol.">
        <title>Glycomyces paridis sp. nov., isolated from the medicinal plant Paris polyphylla.</title>
        <authorList>
            <person name="Fang X.M."/>
            <person name="Bai J.L."/>
            <person name="Su J."/>
            <person name="Zhao L.L."/>
            <person name="Liu H.Y."/>
            <person name="Ma B.P."/>
            <person name="Zhang Y.Q."/>
            <person name="Yu L.Y."/>
        </authorList>
    </citation>
    <scope>NUCLEOTIDE SEQUENCE [LARGE SCALE GENOMIC DNA]</scope>
    <source>
        <strain evidence="4 5">CPCC 204357</strain>
    </source>
</reference>
<gene>
    <name evidence="4" type="ORF">E9998_22965</name>
</gene>
<dbReference type="OrthoDB" id="4817976at2"/>
<name>A0A4S8P0B3_9ACTN</name>
<accession>A0A4S8P0B3</accession>
<evidence type="ECO:0000259" key="3">
    <source>
        <dbReference type="PROSITE" id="PS51173"/>
    </source>
</evidence>
<dbReference type="EMBL" id="STGX01000022">
    <property type="protein sequence ID" value="THV23467.1"/>
    <property type="molecule type" value="Genomic_DNA"/>
</dbReference>
<dbReference type="GO" id="GO:0030247">
    <property type="term" value="F:polysaccharide binding"/>
    <property type="evidence" value="ECO:0007669"/>
    <property type="project" value="UniProtKB-UniRule"/>
</dbReference>
<sequence length="408" mass="42428">MQYGETVHSRATRNPGRRRRLGAVAAAAGALIASAVAVVAASPAHAAACESIDYNIVSSWGGGHQATVSLTAGDEGVNGWTVEFDFPSGGGLQSAWNVDWSVSGQSFTGSDVGWNATVASGQTRELFGLIASGTAEPASITVNGVACGGEPTETTSDPGTPDTSPSPEDPTETPTDPSTDPPDPTDCPAGAVCDGFEDQTGTVPGGDWTVGANDCTGTGTATVDTTVANSGSKSVRIEGGATYCNHVFIGRDLPADAEWFRVYMRHTTAQPQNHTTMIAMEDANDNNTDLRMGGQNGALQWNRESDDATLPAQSPAGVALSEPLPVAEWTCVEFQIDGSALSTWVDGDLVEGLVVDGTATQDVDAQWKSKAGWSPDLLDLRLGWESYGNDADTLWYDDVAFGTERIGC</sequence>
<dbReference type="Pfam" id="PF21340">
    <property type="entry name" value="Polysacc_lyase-like"/>
    <property type="match status" value="1"/>
</dbReference>
<feature type="domain" description="CBM2" evidence="3">
    <location>
        <begin position="42"/>
        <end position="150"/>
    </location>
</feature>
<evidence type="ECO:0000313" key="4">
    <source>
        <dbReference type="EMBL" id="THV23467.1"/>
    </source>
</evidence>
<dbReference type="SMART" id="SM00637">
    <property type="entry name" value="CBD_II"/>
    <property type="match status" value="1"/>
</dbReference>
<evidence type="ECO:0000256" key="2">
    <source>
        <dbReference type="SAM" id="SignalP"/>
    </source>
</evidence>
<dbReference type="InterPro" id="IPR012291">
    <property type="entry name" value="CBM2_carb-bd_dom_sf"/>
</dbReference>
<comment type="caution">
    <text evidence="4">The sequence shown here is derived from an EMBL/GenBank/DDBJ whole genome shotgun (WGS) entry which is preliminary data.</text>
</comment>